<dbReference type="EC" id="2.1.1.77" evidence="3"/>
<keyword evidence="5" id="KW-0963">Cytoplasm</keyword>
<dbReference type="SUPFAM" id="SSF53335">
    <property type="entry name" value="S-adenosyl-L-methionine-dependent methyltransferases"/>
    <property type="match status" value="1"/>
</dbReference>
<accession>A0A2M8LPY8</accession>
<evidence type="ECO:0000256" key="6">
    <source>
        <dbReference type="ARBA" id="ARBA00022603"/>
    </source>
</evidence>
<keyword evidence="14" id="KW-1185">Reference proteome</keyword>
<dbReference type="InterPro" id="IPR000682">
    <property type="entry name" value="PCMT"/>
</dbReference>
<evidence type="ECO:0000256" key="9">
    <source>
        <dbReference type="ARBA" id="ARBA00030757"/>
    </source>
</evidence>
<evidence type="ECO:0000256" key="1">
    <source>
        <dbReference type="ARBA" id="ARBA00004496"/>
    </source>
</evidence>
<keyword evidence="6 13" id="KW-0489">Methyltransferase</keyword>
<keyword evidence="7 13" id="KW-0808">Transferase</keyword>
<dbReference type="Pfam" id="PF01135">
    <property type="entry name" value="PCMT"/>
    <property type="match status" value="1"/>
</dbReference>
<evidence type="ECO:0000256" key="4">
    <source>
        <dbReference type="ARBA" id="ARBA00013346"/>
    </source>
</evidence>
<dbReference type="Gene3D" id="3.40.50.150">
    <property type="entry name" value="Vaccinia Virus protein VP39"/>
    <property type="match status" value="1"/>
</dbReference>
<evidence type="ECO:0000256" key="3">
    <source>
        <dbReference type="ARBA" id="ARBA00011890"/>
    </source>
</evidence>
<sequence length="375" mass="39667">MDEGGTVLSSRLAEAFLNVPRHPFVPVFYRRDGERFVPWPRPDGGLAAWAAQVYADDSLITEVDGLHAEDAGPEPVTGVPTSSSTAPSLMADMLDALDVEPGTRVLEIGTGTGCNAALLCRLAGAENVVTVDTSERLVAAARERLGALGPAPVVRTADGAAGVPGHASFDRVIATCSVRRVPAAWLDRCAVDGLLVVPLKGTLAGGVLARLTKLPDGTAAGHLLHTPAAFMPLLPPGAGARGAADDPGTAADGRHRDSPLSGRVLDDWTFSFFAQLHLGPDTERAYRHTGGGAHTTVLYDPGDGSRTRVTDHGGRPGAAVTVFGPRDLWAPVERAYERWRALHRPRREWFTVRVGPHGQTLAYTAPGGRTHHWDL</sequence>
<dbReference type="PANTHER" id="PTHR11579:SF0">
    <property type="entry name" value="PROTEIN-L-ISOASPARTATE(D-ASPARTATE) O-METHYLTRANSFERASE"/>
    <property type="match status" value="1"/>
</dbReference>
<dbReference type="GO" id="GO:0005737">
    <property type="term" value="C:cytoplasm"/>
    <property type="evidence" value="ECO:0007669"/>
    <property type="project" value="UniProtKB-SubCell"/>
</dbReference>
<evidence type="ECO:0000256" key="8">
    <source>
        <dbReference type="ARBA" id="ARBA00022691"/>
    </source>
</evidence>
<proteinExistence type="inferred from homology"/>
<evidence type="ECO:0000256" key="12">
    <source>
        <dbReference type="SAM" id="MobiDB-lite"/>
    </source>
</evidence>
<name>A0A2M8LPY8_9ACTN</name>
<dbReference type="GO" id="GO:0032259">
    <property type="term" value="P:methylation"/>
    <property type="evidence" value="ECO:0007669"/>
    <property type="project" value="UniProtKB-KW"/>
</dbReference>
<evidence type="ECO:0000256" key="2">
    <source>
        <dbReference type="ARBA" id="ARBA00005369"/>
    </source>
</evidence>
<feature type="compositionally biased region" description="Low complexity" evidence="12">
    <location>
        <begin position="237"/>
        <end position="251"/>
    </location>
</feature>
<evidence type="ECO:0000256" key="11">
    <source>
        <dbReference type="ARBA" id="ARBA00031350"/>
    </source>
</evidence>
<protein>
    <recommendedName>
        <fullName evidence="4">Protein-L-isoaspartate O-methyltransferase</fullName>
        <ecNumber evidence="3">2.1.1.77</ecNumber>
    </recommendedName>
    <alternativeName>
        <fullName evidence="11">L-isoaspartyl protein carboxyl methyltransferase</fullName>
    </alternativeName>
    <alternativeName>
        <fullName evidence="9">Protein L-isoaspartyl methyltransferase</fullName>
    </alternativeName>
    <alternativeName>
        <fullName evidence="10">Protein-beta-aspartate methyltransferase</fullName>
    </alternativeName>
</protein>
<organism evidence="13 14">
    <name type="scientific">Streptomyces carminius</name>
    <dbReference type="NCBI Taxonomy" id="2665496"/>
    <lineage>
        <taxon>Bacteria</taxon>
        <taxon>Bacillati</taxon>
        <taxon>Actinomycetota</taxon>
        <taxon>Actinomycetes</taxon>
        <taxon>Kitasatosporales</taxon>
        <taxon>Streptomycetaceae</taxon>
        <taxon>Streptomyces</taxon>
    </lineage>
</organism>
<evidence type="ECO:0000313" key="13">
    <source>
        <dbReference type="EMBL" id="PJE94000.1"/>
    </source>
</evidence>
<comment type="similarity">
    <text evidence="2">Belongs to the methyltransferase superfamily. L-isoaspartyl/D-aspartyl protein methyltransferase family.</text>
</comment>
<keyword evidence="8" id="KW-0949">S-adenosyl-L-methionine</keyword>
<reference evidence="13 14" key="1">
    <citation type="submission" date="2017-11" db="EMBL/GenBank/DDBJ databases">
        <title>Streptomyces carmine sp. nov., a novel actinomycete isolated from Sophora alopecuroides in Xinjiang, China.</title>
        <authorList>
            <person name="Wang Y."/>
            <person name="Luo X."/>
            <person name="Wan C."/>
            <person name="Zhang L."/>
        </authorList>
    </citation>
    <scope>NUCLEOTIDE SEQUENCE [LARGE SCALE GENOMIC DNA]</scope>
    <source>
        <strain evidence="13 14">TRM SA0054</strain>
    </source>
</reference>
<dbReference type="EMBL" id="PGGW01000070">
    <property type="protein sequence ID" value="PJE94000.1"/>
    <property type="molecule type" value="Genomic_DNA"/>
</dbReference>
<comment type="subcellular location">
    <subcellularLocation>
        <location evidence="1">Cytoplasm</location>
    </subcellularLocation>
</comment>
<dbReference type="InterPro" id="IPR029063">
    <property type="entry name" value="SAM-dependent_MTases_sf"/>
</dbReference>
<evidence type="ECO:0000313" key="14">
    <source>
        <dbReference type="Proteomes" id="UP000230407"/>
    </source>
</evidence>
<evidence type="ECO:0000256" key="5">
    <source>
        <dbReference type="ARBA" id="ARBA00022490"/>
    </source>
</evidence>
<dbReference type="CDD" id="cd02440">
    <property type="entry name" value="AdoMet_MTases"/>
    <property type="match status" value="1"/>
</dbReference>
<dbReference type="AlphaFoldDB" id="A0A2M8LPY8"/>
<dbReference type="Proteomes" id="UP000230407">
    <property type="component" value="Unassembled WGS sequence"/>
</dbReference>
<dbReference type="PANTHER" id="PTHR11579">
    <property type="entry name" value="PROTEIN-L-ISOASPARTATE O-METHYLTRANSFERASE"/>
    <property type="match status" value="1"/>
</dbReference>
<feature type="region of interest" description="Disordered" evidence="12">
    <location>
        <begin position="237"/>
        <end position="258"/>
    </location>
</feature>
<evidence type="ECO:0000256" key="10">
    <source>
        <dbReference type="ARBA" id="ARBA00031323"/>
    </source>
</evidence>
<gene>
    <name evidence="13" type="ORF">CUT44_31075</name>
</gene>
<comment type="caution">
    <text evidence="13">The sequence shown here is derived from an EMBL/GenBank/DDBJ whole genome shotgun (WGS) entry which is preliminary data.</text>
</comment>
<evidence type="ECO:0000256" key="7">
    <source>
        <dbReference type="ARBA" id="ARBA00022679"/>
    </source>
</evidence>
<dbReference type="GO" id="GO:0004719">
    <property type="term" value="F:protein-L-isoaspartate (D-aspartate) O-methyltransferase activity"/>
    <property type="evidence" value="ECO:0007669"/>
    <property type="project" value="UniProtKB-EC"/>
</dbReference>